<dbReference type="InterPro" id="IPR002345">
    <property type="entry name" value="Lipocalin"/>
</dbReference>
<dbReference type="Pfam" id="PF00061">
    <property type="entry name" value="Lipocalin"/>
    <property type="match status" value="1"/>
</dbReference>
<dbReference type="Proteomes" id="UP000028990">
    <property type="component" value="Unassembled WGS sequence"/>
</dbReference>
<dbReference type="PANTHER" id="PTHR11430">
    <property type="entry name" value="LIPOCALIN"/>
    <property type="match status" value="1"/>
</dbReference>
<comment type="subcellular location">
    <subcellularLocation>
        <location evidence="1">Secreted</location>
    </subcellularLocation>
</comment>
<feature type="non-terminal residue" evidence="5">
    <location>
        <position position="1"/>
    </location>
</feature>
<dbReference type="GO" id="GO:0036094">
    <property type="term" value="F:small molecule binding"/>
    <property type="evidence" value="ECO:0007669"/>
    <property type="project" value="InterPro"/>
</dbReference>
<evidence type="ECO:0000313" key="5">
    <source>
        <dbReference type="EMBL" id="KFO22774.1"/>
    </source>
</evidence>
<evidence type="ECO:0000313" key="6">
    <source>
        <dbReference type="Proteomes" id="UP000028990"/>
    </source>
</evidence>
<proteinExistence type="inferred from homology"/>
<keyword evidence="3" id="KW-0964">Secreted</keyword>
<comment type="similarity">
    <text evidence="2">Belongs to the calycin superfamily. Lipocalin family.</text>
</comment>
<evidence type="ECO:0000256" key="1">
    <source>
        <dbReference type="ARBA" id="ARBA00004613"/>
    </source>
</evidence>
<protein>
    <submittedName>
        <fullName evidence="5">Odorant-binding protein</fullName>
    </submittedName>
</protein>
<keyword evidence="6" id="KW-1185">Reference proteome</keyword>
<evidence type="ECO:0000256" key="3">
    <source>
        <dbReference type="ARBA" id="ARBA00022525"/>
    </source>
</evidence>
<name>A0A091CTL5_FUKDA</name>
<dbReference type="GO" id="GO:0005615">
    <property type="term" value="C:extracellular space"/>
    <property type="evidence" value="ECO:0007669"/>
    <property type="project" value="TreeGrafter"/>
</dbReference>
<dbReference type="EMBL" id="KN123950">
    <property type="protein sequence ID" value="KFO22774.1"/>
    <property type="molecule type" value="Genomic_DNA"/>
</dbReference>
<dbReference type="InterPro" id="IPR000566">
    <property type="entry name" value="Lipocln_cytosolic_FA-bd_dom"/>
</dbReference>
<dbReference type="InterPro" id="IPR012674">
    <property type="entry name" value="Calycin"/>
</dbReference>
<accession>A0A091CTL5</accession>
<evidence type="ECO:0000259" key="4">
    <source>
        <dbReference type="Pfam" id="PF00061"/>
    </source>
</evidence>
<dbReference type="InterPro" id="IPR002448">
    <property type="entry name" value="OBP-like"/>
</dbReference>
<evidence type="ECO:0000256" key="2">
    <source>
        <dbReference type="ARBA" id="ARBA00006889"/>
    </source>
</evidence>
<gene>
    <name evidence="5" type="ORF">H920_15857</name>
</gene>
<sequence length="169" mass="18822">STNLPSVHLPLQIDGDWRTHAVAADNVEKIEDGGELRVYFRQLQCQDGCKNISIRFYVKKDGVCQEFTVVGVKDEASGDYFTDYSGENYFSIVYNQQEVIILHNTNVDEAGKKTNGILAAGKRDSLTVEEQQKFAAVAEEYGIPVENTRNVILTGRVTPLSPMIPKPPQ</sequence>
<feature type="domain" description="Lipocalin/cytosolic fatty-acid binding" evidence="4">
    <location>
        <begin position="15"/>
        <end position="150"/>
    </location>
</feature>
<organism evidence="5 6">
    <name type="scientific">Fukomys damarensis</name>
    <name type="common">Damaraland mole rat</name>
    <name type="synonym">Cryptomys damarensis</name>
    <dbReference type="NCBI Taxonomy" id="885580"/>
    <lineage>
        <taxon>Eukaryota</taxon>
        <taxon>Metazoa</taxon>
        <taxon>Chordata</taxon>
        <taxon>Craniata</taxon>
        <taxon>Vertebrata</taxon>
        <taxon>Euteleostomi</taxon>
        <taxon>Mammalia</taxon>
        <taxon>Eutheria</taxon>
        <taxon>Euarchontoglires</taxon>
        <taxon>Glires</taxon>
        <taxon>Rodentia</taxon>
        <taxon>Hystricomorpha</taxon>
        <taxon>Bathyergidae</taxon>
        <taxon>Fukomys</taxon>
    </lineage>
</organism>
<dbReference type="Gene3D" id="2.40.128.20">
    <property type="match status" value="1"/>
</dbReference>
<dbReference type="PANTHER" id="PTHR11430:SF65">
    <property type="entry name" value="ODORANT-BINDING PROTEIN 1A-RELATED"/>
    <property type="match status" value="1"/>
</dbReference>
<dbReference type="PRINTS" id="PR01173">
    <property type="entry name" value="ODORANTBNDNG"/>
</dbReference>
<dbReference type="GO" id="GO:0005549">
    <property type="term" value="F:odorant binding"/>
    <property type="evidence" value="ECO:0007669"/>
    <property type="project" value="TreeGrafter"/>
</dbReference>
<dbReference type="AlphaFoldDB" id="A0A091CTL5"/>
<dbReference type="SUPFAM" id="SSF50814">
    <property type="entry name" value="Lipocalins"/>
    <property type="match status" value="1"/>
</dbReference>
<reference evidence="5 6" key="1">
    <citation type="submission" date="2013-11" db="EMBL/GenBank/DDBJ databases">
        <title>The Damaraland mole rat (Fukomys damarensis) genome and evolution of African mole rats.</title>
        <authorList>
            <person name="Gladyshev V.N."/>
            <person name="Fang X."/>
        </authorList>
    </citation>
    <scope>NUCLEOTIDE SEQUENCE [LARGE SCALE GENOMIC DNA]</scope>
    <source>
        <tissue evidence="5">Liver</tissue>
    </source>
</reference>